<protein>
    <submittedName>
        <fullName evidence="1">Uncharacterized protein</fullName>
    </submittedName>
</protein>
<accession>A0A9Q3FR15</accession>
<sequence length="124" mass="13763">MSTPQSSSLGIFMCQNCSTQTHSSPEGDRYGVSFTPFQYKKHIKKLKSAIEPKSIPNIPTSASGSECPHSLLDQIFLDDHSPLTQSIFSTSPGLNSTAQKPYIRSQNFPSRPWNDNIFHSIFKG</sequence>
<keyword evidence="2" id="KW-1185">Reference proteome</keyword>
<gene>
    <name evidence="1" type="ORF">O181_084456</name>
</gene>
<name>A0A9Q3FR15_9BASI</name>
<comment type="caution">
    <text evidence="1">The sequence shown here is derived from an EMBL/GenBank/DDBJ whole genome shotgun (WGS) entry which is preliminary data.</text>
</comment>
<dbReference type="AlphaFoldDB" id="A0A9Q3FR15"/>
<evidence type="ECO:0000313" key="1">
    <source>
        <dbReference type="EMBL" id="MBW0544741.1"/>
    </source>
</evidence>
<dbReference type="EMBL" id="AVOT02049569">
    <property type="protein sequence ID" value="MBW0544741.1"/>
    <property type="molecule type" value="Genomic_DNA"/>
</dbReference>
<dbReference type="Proteomes" id="UP000765509">
    <property type="component" value="Unassembled WGS sequence"/>
</dbReference>
<reference evidence="1" key="1">
    <citation type="submission" date="2021-03" db="EMBL/GenBank/DDBJ databases">
        <title>Draft genome sequence of rust myrtle Austropuccinia psidii MF-1, a brazilian biotype.</title>
        <authorList>
            <person name="Quecine M.C."/>
            <person name="Pachon D.M.R."/>
            <person name="Bonatelli M.L."/>
            <person name="Correr F.H."/>
            <person name="Franceschini L.M."/>
            <person name="Leite T.F."/>
            <person name="Margarido G.R.A."/>
            <person name="Almeida C.A."/>
            <person name="Ferrarezi J.A."/>
            <person name="Labate C.A."/>
        </authorList>
    </citation>
    <scope>NUCLEOTIDE SEQUENCE</scope>
    <source>
        <strain evidence="1">MF-1</strain>
    </source>
</reference>
<proteinExistence type="predicted"/>
<evidence type="ECO:0000313" key="2">
    <source>
        <dbReference type="Proteomes" id="UP000765509"/>
    </source>
</evidence>
<organism evidence="1 2">
    <name type="scientific">Austropuccinia psidii MF-1</name>
    <dbReference type="NCBI Taxonomy" id="1389203"/>
    <lineage>
        <taxon>Eukaryota</taxon>
        <taxon>Fungi</taxon>
        <taxon>Dikarya</taxon>
        <taxon>Basidiomycota</taxon>
        <taxon>Pucciniomycotina</taxon>
        <taxon>Pucciniomycetes</taxon>
        <taxon>Pucciniales</taxon>
        <taxon>Sphaerophragmiaceae</taxon>
        <taxon>Austropuccinia</taxon>
    </lineage>
</organism>